<dbReference type="RefSeq" id="WP_154495995.1">
    <property type="nucleotide sequence ID" value="NZ_VUMU01000005.1"/>
</dbReference>
<keyword evidence="2 6" id="KW-0645">Protease</keyword>
<evidence type="ECO:0000256" key="5">
    <source>
        <dbReference type="PIRSR" id="PIRSR615500-1"/>
    </source>
</evidence>
<evidence type="ECO:0000256" key="7">
    <source>
        <dbReference type="RuleBase" id="RU003355"/>
    </source>
</evidence>
<feature type="active site" description="Charge relay system" evidence="5 6">
    <location>
        <position position="30"/>
    </location>
</feature>
<proteinExistence type="inferred from homology"/>
<dbReference type="PROSITE" id="PS00138">
    <property type="entry name" value="SUBTILASE_SER"/>
    <property type="match status" value="1"/>
</dbReference>
<dbReference type="AlphaFoldDB" id="A0A6L5YIV3"/>
<sequence>MQRVREQVQVPEQIYSVTWRSEPVTVAVLDTGIAYHPDLAGHLLCFRDFVEKSSLPYDDNGHGTHVCGILCGNGELSDGRLRGMAPASKLVVGKVLDGKGEGSCDSMQEAFQWILRVKNRYQIRILNISVGIGELKERYKEQVLREYMELLWDHNILVVCAAGNAGPEDGSISEMASSRKVLTVGCHDGRYCKNDPKRCETYSGRGRKYDVIRKPDIVAPGTRILSCNAFWKNRNGRIFKPYIAKSGTSMATPIVSGAAALVLQKYPRMSNEEFLRRVALTATDLGEPWNKQGFGMLNVRRLLENK</sequence>
<reference evidence="9 10" key="1">
    <citation type="submission" date="2019-08" db="EMBL/GenBank/DDBJ databases">
        <title>In-depth cultivation of the pig gut microbiome towards novel bacterial diversity and tailored functional studies.</title>
        <authorList>
            <person name="Wylensek D."/>
            <person name="Hitch T.C.A."/>
            <person name="Clavel T."/>
        </authorList>
    </citation>
    <scope>NUCLEOTIDE SEQUENCE [LARGE SCALE GENOMIC DNA]</scope>
    <source>
        <strain evidence="9 10">WCA3-601-WT-6H</strain>
    </source>
</reference>
<dbReference type="EMBL" id="VUMU01000005">
    <property type="protein sequence ID" value="MST57870.1"/>
    <property type="molecule type" value="Genomic_DNA"/>
</dbReference>
<dbReference type="InterPro" id="IPR051048">
    <property type="entry name" value="Peptidase_S8/S53_subtilisin"/>
</dbReference>
<dbReference type="Gene3D" id="3.40.50.200">
    <property type="entry name" value="Peptidase S8/S53 domain"/>
    <property type="match status" value="1"/>
</dbReference>
<evidence type="ECO:0000256" key="6">
    <source>
        <dbReference type="PROSITE-ProRule" id="PRU01240"/>
    </source>
</evidence>
<dbReference type="Proteomes" id="UP000476055">
    <property type="component" value="Unassembled WGS sequence"/>
</dbReference>
<evidence type="ECO:0000256" key="4">
    <source>
        <dbReference type="ARBA" id="ARBA00022825"/>
    </source>
</evidence>
<accession>A0A6L5YIV3</accession>
<protein>
    <submittedName>
        <fullName evidence="9">S8 family peptidase</fullName>
    </submittedName>
</protein>
<dbReference type="GO" id="GO:0006508">
    <property type="term" value="P:proteolysis"/>
    <property type="evidence" value="ECO:0007669"/>
    <property type="project" value="UniProtKB-KW"/>
</dbReference>
<dbReference type="InterPro" id="IPR022398">
    <property type="entry name" value="Peptidase_S8_His-AS"/>
</dbReference>
<keyword evidence="3 6" id="KW-0378">Hydrolase</keyword>
<dbReference type="PROSITE" id="PS00136">
    <property type="entry name" value="SUBTILASE_ASP"/>
    <property type="match status" value="1"/>
</dbReference>
<dbReference type="InterPro" id="IPR036852">
    <property type="entry name" value="Peptidase_S8/S53_dom_sf"/>
</dbReference>
<name>A0A6L5YIV3_9FIRM</name>
<feature type="active site" description="Charge relay system" evidence="5 6">
    <location>
        <position position="249"/>
    </location>
</feature>
<organism evidence="9 10">
    <name type="scientific">Waltera intestinalis</name>
    <dbReference type="NCBI Taxonomy" id="2606635"/>
    <lineage>
        <taxon>Bacteria</taxon>
        <taxon>Bacillati</taxon>
        <taxon>Bacillota</taxon>
        <taxon>Clostridia</taxon>
        <taxon>Lachnospirales</taxon>
        <taxon>Lachnospiraceae</taxon>
        <taxon>Waltera</taxon>
    </lineage>
</organism>
<gene>
    <name evidence="9" type="ORF">FYJ59_06370</name>
</gene>
<dbReference type="InterPro" id="IPR015500">
    <property type="entry name" value="Peptidase_S8_subtilisin-rel"/>
</dbReference>
<dbReference type="InterPro" id="IPR000209">
    <property type="entry name" value="Peptidase_S8/S53_dom"/>
</dbReference>
<evidence type="ECO:0000313" key="9">
    <source>
        <dbReference type="EMBL" id="MST57870.1"/>
    </source>
</evidence>
<feature type="active site" description="Charge relay system" evidence="5 6">
    <location>
        <position position="62"/>
    </location>
</feature>
<dbReference type="CDD" id="cd07487">
    <property type="entry name" value="Peptidases_S8_1"/>
    <property type="match status" value="1"/>
</dbReference>
<comment type="caution">
    <text evidence="9">The sequence shown here is derived from an EMBL/GenBank/DDBJ whole genome shotgun (WGS) entry which is preliminary data.</text>
</comment>
<keyword evidence="4 6" id="KW-0720">Serine protease</keyword>
<dbReference type="InterPro" id="IPR023828">
    <property type="entry name" value="Peptidase_S8_Ser-AS"/>
</dbReference>
<keyword evidence="10" id="KW-1185">Reference proteome</keyword>
<dbReference type="PROSITE" id="PS00137">
    <property type="entry name" value="SUBTILASE_HIS"/>
    <property type="match status" value="1"/>
</dbReference>
<dbReference type="SUPFAM" id="SSF52743">
    <property type="entry name" value="Subtilisin-like"/>
    <property type="match status" value="1"/>
</dbReference>
<feature type="domain" description="Peptidase S8/S53" evidence="8">
    <location>
        <begin position="24"/>
        <end position="295"/>
    </location>
</feature>
<comment type="similarity">
    <text evidence="1 6 7">Belongs to the peptidase S8 family.</text>
</comment>
<evidence type="ECO:0000256" key="1">
    <source>
        <dbReference type="ARBA" id="ARBA00011073"/>
    </source>
</evidence>
<dbReference type="PRINTS" id="PR00723">
    <property type="entry name" value="SUBTILISIN"/>
</dbReference>
<dbReference type="PANTHER" id="PTHR43399:SF4">
    <property type="entry name" value="CELL WALL-ASSOCIATED PROTEASE"/>
    <property type="match status" value="1"/>
</dbReference>
<evidence type="ECO:0000256" key="3">
    <source>
        <dbReference type="ARBA" id="ARBA00022801"/>
    </source>
</evidence>
<evidence type="ECO:0000259" key="8">
    <source>
        <dbReference type="Pfam" id="PF00082"/>
    </source>
</evidence>
<evidence type="ECO:0000256" key="2">
    <source>
        <dbReference type="ARBA" id="ARBA00022670"/>
    </source>
</evidence>
<dbReference type="GO" id="GO:0004252">
    <property type="term" value="F:serine-type endopeptidase activity"/>
    <property type="evidence" value="ECO:0007669"/>
    <property type="project" value="UniProtKB-UniRule"/>
</dbReference>
<dbReference type="Pfam" id="PF00082">
    <property type="entry name" value="Peptidase_S8"/>
    <property type="match status" value="1"/>
</dbReference>
<dbReference type="PROSITE" id="PS51892">
    <property type="entry name" value="SUBTILASE"/>
    <property type="match status" value="1"/>
</dbReference>
<dbReference type="InterPro" id="IPR023827">
    <property type="entry name" value="Peptidase_S8_Asp-AS"/>
</dbReference>
<dbReference type="PANTHER" id="PTHR43399">
    <property type="entry name" value="SUBTILISIN-RELATED"/>
    <property type="match status" value="1"/>
</dbReference>
<evidence type="ECO:0000313" key="10">
    <source>
        <dbReference type="Proteomes" id="UP000476055"/>
    </source>
</evidence>